<sequence>MCTLVLARLCPVDASHTNRPSIRVAVQGPVDSRGALIIISYLGSLFLLSTTKNVPTAMVKQNEYSGGPWKQSAVYASRYREGSSPIATVGKASSAQWTDLCTDIAQSAVCADPVSAAMDTDGRPGAVRPRLKPKHKPVRARCRRLKIGSWDFVPAYEPIECKLLFSRKKLVWEWKADPNTKRKIEIGFTTIDNLYGDYLGSNVSRFVVTVKSLPVLYYGTVTANTPIKWAQSPDFTGGQIKTSSMHELDLSMDQAGLAVFLQSICDYSDSFGEMVRRRRSRDEAVLGLDGPAAEPALKRARVGSFVASPTIPTVSGTSPTKAVISSTATPAPVMSGCSCSGPCDPLSCTCVQLLQACNANICMCGRLCRSPLTCLSEKGVSLNRLRSHRCLADNLAMGQERKPMQQLFGRIRLPCCKSETIVINALAVGMRCFCGIVWDYSFCRRTLVQTGRPNVIFHCPKCRTCQSGDSRHCDTCGVCSSPGHPCPCSKRSAVASVTQQQSKTEANFVASILDDGDDVRMSTPTELSPGDSPAPSAISSTTSPQDTAATGTSLSDLSHWSLAMLGLGVKPRFYEDLQALIAELYR</sequence>
<feature type="compositionally biased region" description="Low complexity" evidence="1">
    <location>
        <begin position="533"/>
        <end position="544"/>
    </location>
</feature>
<keyword evidence="4" id="KW-1185">Reference proteome</keyword>
<feature type="region of interest" description="Disordered" evidence="1">
    <location>
        <begin position="516"/>
        <end position="552"/>
    </location>
</feature>
<dbReference type="Proteomes" id="UP000039324">
    <property type="component" value="Unassembled WGS sequence"/>
</dbReference>
<reference evidence="3 4" key="1">
    <citation type="submission" date="2015-02" db="EMBL/GenBank/DDBJ databases">
        <authorList>
            <person name="Chooi Y.-H."/>
        </authorList>
    </citation>
    <scope>NUCLEOTIDE SEQUENCE [LARGE SCALE GENOMIC DNA]</scope>
    <source>
        <strain evidence="3">E3</strain>
    </source>
</reference>
<proteinExistence type="predicted"/>
<dbReference type="Pfam" id="PF24818">
    <property type="entry name" value="PH_TRF2_HOY1"/>
    <property type="match status" value="1"/>
</dbReference>
<accession>A0A0G4ILM1</accession>
<name>A0A0G4ILM1_PLABS</name>
<dbReference type="InterPro" id="IPR057939">
    <property type="entry name" value="TRF2_HOY1_PH"/>
</dbReference>
<feature type="domain" description="TRF2/HOY1 PH-like" evidence="2">
    <location>
        <begin position="141"/>
        <end position="252"/>
    </location>
</feature>
<dbReference type="EMBL" id="CDSF01000046">
    <property type="protein sequence ID" value="CEO96030.1"/>
    <property type="molecule type" value="Genomic_DNA"/>
</dbReference>
<protein>
    <recommendedName>
        <fullName evidence="2">TRF2/HOY1 PH-like domain-containing protein</fullName>
    </recommendedName>
</protein>
<dbReference type="AlphaFoldDB" id="A0A0G4ILM1"/>
<evidence type="ECO:0000256" key="1">
    <source>
        <dbReference type="SAM" id="MobiDB-lite"/>
    </source>
</evidence>
<gene>
    <name evidence="3" type="ORF">PBRA_004720</name>
</gene>
<organism evidence="3 4">
    <name type="scientific">Plasmodiophora brassicae</name>
    <name type="common">Clubroot disease agent</name>
    <dbReference type="NCBI Taxonomy" id="37360"/>
    <lineage>
        <taxon>Eukaryota</taxon>
        <taxon>Sar</taxon>
        <taxon>Rhizaria</taxon>
        <taxon>Endomyxa</taxon>
        <taxon>Phytomyxea</taxon>
        <taxon>Plasmodiophorida</taxon>
        <taxon>Plasmodiophoridae</taxon>
        <taxon>Plasmodiophora</taxon>
    </lineage>
</organism>
<evidence type="ECO:0000259" key="2">
    <source>
        <dbReference type="Pfam" id="PF24818"/>
    </source>
</evidence>
<evidence type="ECO:0000313" key="3">
    <source>
        <dbReference type="EMBL" id="CEO96030.1"/>
    </source>
</evidence>
<dbReference type="OrthoDB" id="1516808at2759"/>
<evidence type="ECO:0000313" key="4">
    <source>
        <dbReference type="Proteomes" id="UP000039324"/>
    </source>
</evidence>